<evidence type="ECO:0000313" key="3">
    <source>
        <dbReference type="EMBL" id="OIK03709.1"/>
    </source>
</evidence>
<proteinExistence type="predicted"/>
<dbReference type="EMBL" id="MLYO01000034">
    <property type="protein sequence ID" value="OIK03709.1"/>
    <property type="molecule type" value="Genomic_DNA"/>
</dbReference>
<reference evidence="3 4" key="1">
    <citation type="submission" date="2016-10" db="EMBL/GenBank/DDBJ databases">
        <title>Genome sequence of Streptomyces sp. MUSC 1.</title>
        <authorList>
            <person name="Lee L.-H."/>
            <person name="Ser H.-L."/>
            <person name="Law J.W.-F."/>
        </authorList>
    </citation>
    <scope>NUCLEOTIDE SEQUENCE [LARGE SCALE GENOMIC DNA]</scope>
    <source>
        <strain evidence="3 4">MUSC 1</strain>
    </source>
</reference>
<feature type="region of interest" description="Disordered" evidence="1">
    <location>
        <begin position="42"/>
        <end position="79"/>
    </location>
</feature>
<dbReference type="AlphaFoldDB" id="A0A1S2QC33"/>
<keyword evidence="2" id="KW-1133">Transmembrane helix</keyword>
<dbReference type="RefSeq" id="WP_071382425.1">
    <property type="nucleotide sequence ID" value="NZ_MLYO01000034.1"/>
</dbReference>
<name>A0A1S2QC33_9ACTN</name>
<organism evidence="3 4">
    <name type="scientific">Streptomyces monashensis</name>
    <dbReference type="NCBI Taxonomy" id="1678012"/>
    <lineage>
        <taxon>Bacteria</taxon>
        <taxon>Bacillati</taxon>
        <taxon>Actinomycetota</taxon>
        <taxon>Actinomycetes</taxon>
        <taxon>Kitasatosporales</taxon>
        <taxon>Streptomycetaceae</taxon>
        <taxon>Streptomyces</taxon>
    </lineage>
</organism>
<accession>A0A1S2QC33</accession>
<sequence length="79" mass="8410">MIAVLLLLAEAWWIPCPAAVAGVLFTACLRIGAAVTRRTESREAARQWGELGRAHPSPHPTVPGTSWPSASAPGRWPSP</sequence>
<feature type="transmembrane region" description="Helical" evidence="2">
    <location>
        <begin position="12"/>
        <end position="33"/>
    </location>
</feature>
<evidence type="ECO:0000256" key="2">
    <source>
        <dbReference type="SAM" id="Phobius"/>
    </source>
</evidence>
<evidence type="ECO:0000256" key="1">
    <source>
        <dbReference type="SAM" id="MobiDB-lite"/>
    </source>
</evidence>
<evidence type="ECO:0000313" key="4">
    <source>
        <dbReference type="Proteomes" id="UP000179642"/>
    </source>
</evidence>
<protein>
    <submittedName>
        <fullName evidence="3">Uncharacterized protein</fullName>
    </submittedName>
</protein>
<comment type="caution">
    <text evidence="3">The sequence shown here is derived from an EMBL/GenBank/DDBJ whole genome shotgun (WGS) entry which is preliminary data.</text>
</comment>
<keyword evidence="4" id="KW-1185">Reference proteome</keyword>
<keyword evidence="2" id="KW-0812">Transmembrane</keyword>
<dbReference type="Proteomes" id="UP000179642">
    <property type="component" value="Unassembled WGS sequence"/>
</dbReference>
<keyword evidence="2" id="KW-0472">Membrane</keyword>
<gene>
    <name evidence="3" type="ORF">BIV23_20885</name>
</gene>